<comment type="similarity">
    <text evidence="1">Belongs to the RLP family.</text>
</comment>
<keyword evidence="5" id="KW-1185">Reference proteome</keyword>
<evidence type="ECO:0000256" key="2">
    <source>
        <dbReference type="ARBA" id="ARBA00022614"/>
    </source>
</evidence>
<dbReference type="InterPro" id="IPR051502">
    <property type="entry name" value="RLP_Defense_Trigger"/>
</dbReference>
<dbReference type="SUPFAM" id="SSF52058">
    <property type="entry name" value="L domain-like"/>
    <property type="match status" value="1"/>
</dbReference>
<dbReference type="HOGENOM" id="CLU_1404175_0_0_1"/>
<dbReference type="InterPro" id="IPR001611">
    <property type="entry name" value="Leu-rich_rpt"/>
</dbReference>
<protein>
    <recommendedName>
        <fullName evidence="6">Leucine-rich repeat-containing N-terminal plant-type domain-containing protein</fullName>
    </recommendedName>
</protein>
<dbReference type="PANTHER" id="PTHR48062">
    <property type="entry name" value="RECEPTOR-LIKE PROTEIN 14"/>
    <property type="match status" value="1"/>
</dbReference>
<dbReference type="PANTHER" id="PTHR48062:SF21">
    <property type="entry name" value="RECEPTOR-LIKE PROTEIN 12"/>
    <property type="match status" value="1"/>
</dbReference>
<evidence type="ECO:0000313" key="5">
    <source>
        <dbReference type="Proteomes" id="UP000017836"/>
    </source>
</evidence>
<dbReference type="STRING" id="13333.W1PU12"/>
<sequence length="194" mass="22137">MGEKLMNAKYVSFSGNKLTGAIPHSLCSENDGIMNLDLSQNFLSGTNFWKLHLPHCFKPGREQLNRRGSFRTWLCKETGSASFGQELLTWAILKDLDLDLGYNFFNGIILPFIGNLSEFRVLVLTSNRFSGSTPTEITQLHRLQFMDLSNNTLEGPIPSNLKDFEGLIKQNRHLQFFLGTRLMLSFSIWNWSLL</sequence>
<dbReference type="Pfam" id="PF00560">
    <property type="entry name" value="LRR_1"/>
    <property type="match status" value="2"/>
</dbReference>
<reference evidence="5" key="1">
    <citation type="journal article" date="2013" name="Science">
        <title>The Amborella genome and the evolution of flowering plants.</title>
        <authorList>
            <consortium name="Amborella Genome Project"/>
        </authorList>
    </citation>
    <scope>NUCLEOTIDE SEQUENCE [LARGE SCALE GENOMIC DNA]</scope>
</reference>
<evidence type="ECO:0000256" key="1">
    <source>
        <dbReference type="ARBA" id="ARBA00009592"/>
    </source>
</evidence>
<name>W1PU12_AMBTC</name>
<proteinExistence type="inferred from homology"/>
<dbReference type="Gene3D" id="3.80.10.10">
    <property type="entry name" value="Ribonuclease Inhibitor"/>
    <property type="match status" value="1"/>
</dbReference>
<dbReference type="Gramene" id="ERN11553">
    <property type="protein sequence ID" value="ERN11553"/>
    <property type="gene ID" value="AMTR_s00022p00152800"/>
</dbReference>
<evidence type="ECO:0008006" key="6">
    <source>
        <dbReference type="Google" id="ProtNLM"/>
    </source>
</evidence>
<dbReference type="InterPro" id="IPR032675">
    <property type="entry name" value="LRR_dom_sf"/>
</dbReference>
<gene>
    <name evidence="4" type="ORF">AMTR_s00022p00152800</name>
</gene>
<dbReference type="Proteomes" id="UP000017836">
    <property type="component" value="Unassembled WGS sequence"/>
</dbReference>
<organism evidence="4 5">
    <name type="scientific">Amborella trichopoda</name>
    <dbReference type="NCBI Taxonomy" id="13333"/>
    <lineage>
        <taxon>Eukaryota</taxon>
        <taxon>Viridiplantae</taxon>
        <taxon>Streptophyta</taxon>
        <taxon>Embryophyta</taxon>
        <taxon>Tracheophyta</taxon>
        <taxon>Spermatophyta</taxon>
        <taxon>Magnoliopsida</taxon>
        <taxon>Amborellales</taxon>
        <taxon>Amborellaceae</taxon>
        <taxon>Amborella</taxon>
    </lineage>
</organism>
<accession>W1PU12</accession>
<dbReference type="EMBL" id="KI392687">
    <property type="protein sequence ID" value="ERN11553.1"/>
    <property type="molecule type" value="Genomic_DNA"/>
</dbReference>
<keyword evidence="3" id="KW-0677">Repeat</keyword>
<evidence type="ECO:0000256" key="3">
    <source>
        <dbReference type="ARBA" id="ARBA00022737"/>
    </source>
</evidence>
<keyword evidence="2" id="KW-0433">Leucine-rich repeat</keyword>
<evidence type="ECO:0000313" key="4">
    <source>
        <dbReference type="EMBL" id="ERN11553.1"/>
    </source>
</evidence>
<dbReference type="PRINTS" id="PR00019">
    <property type="entry name" value="LEURICHRPT"/>
</dbReference>
<dbReference type="AlphaFoldDB" id="W1PU12"/>